<dbReference type="InterPro" id="IPR036770">
    <property type="entry name" value="Ankyrin_rpt-contain_sf"/>
</dbReference>
<dbReference type="SMART" id="SM00248">
    <property type="entry name" value="ANK"/>
    <property type="match status" value="6"/>
</dbReference>
<comment type="caution">
    <text evidence="2">The sequence shown here is derived from an EMBL/GenBank/DDBJ whole genome shotgun (WGS) entry which is preliminary data.</text>
</comment>
<dbReference type="AlphaFoldDB" id="A0A818BSK0"/>
<organism evidence="2 3">
    <name type="scientific">Rotaria socialis</name>
    <dbReference type="NCBI Taxonomy" id="392032"/>
    <lineage>
        <taxon>Eukaryota</taxon>
        <taxon>Metazoa</taxon>
        <taxon>Spiralia</taxon>
        <taxon>Gnathifera</taxon>
        <taxon>Rotifera</taxon>
        <taxon>Eurotatoria</taxon>
        <taxon>Bdelloidea</taxon>
        <taxon>Philodinida</taxon>
        <taxon>Philodinidae</taxon>
        <taxon>Rotaria</taxon>
    </lineage>
</organism>
<dbReference type="Proteomes" id="UP000663865">
    <property type="component" value="Unassembled WGS sequence"/>
</dbReference>
<dbReference type="PROSITE" id="PS50088">
    <property type="entry name" value="ANK_REPEAT"/>
    <property type="match status" value="1"/>
</dbReference>
<reference evidence="2" key="1">
    <citation type="submission" date="2021-02" db="EMBL/GenBank/DDBJ databases">
        <authorList>
            <person name="Nowell W R."/>
        </authorList>
    </citation>
    <scope>NUCLEOTIDE SEQUENCE</scope>
</reference>
<accession>A0A818BSK0</accession>
<dbReference type="Pfam" id="PF00023">
    <property type="entry name" value="Ank"/>
    <property type="match status" value="1"/>
</dbReference>
<evidence type="ECO:0000313" key="2">
    <source>
        <dbReference type="EMBL" id="CAF3419339.1"/>
    </source>
</evidence>
<evidence type="ECO:0000313" key="3">
    <source>
        <dbReference type="Proteomes" id="UP000663865"/>
    </source>
</evidence>
<keyword evidence="1" id="KW-0040">ANK repeat</keyword>
<feature type="repeat" description="ANK" evidence="1">
    <location>
        <begin position="88"/>
        <end position="124"/>
    </location>
</feature>
<gene>
    <name evidence="2" type="ORF">KIK155_LOCUS9789</name>
</gene>
<name>A0A818BSK0_9BILA</name>
<protein>
    <recommendedName>
        <fullName evidence="4">Ankyrin repeat protein</fullName>
    </recommendedName>
</protein>
<dbReference type="Gene3D" id="1.25.40.20">
    <property type="entry name" value="Ankyrin repeat-containing domain"/>
    <property type="match status" value="2"/>
</dbReference>
<dbReference type="InterPro" id="IPR002110">
    <property type="entry name" value="Ankyrin_rpt"/>
</dbReference>
<sequence>MASKRELFYNNPLYKLLTNHSMYSDELLQQLNTLLHQDSDLATLDHPKKGSYFHILIRNSQQGQEKIAFRMIYALSNAGADPNVTNDKGNTPLHEAIIRHCPDTALDIIQALFRVGVDPCIVNHQGKTADAYIEGNNPQLTALYRGYNEGIWTAVETGNSQEIERLIKGFIKVDCKHNSNKSLLDKASDLNCPSITDLLADYQVTNEFLHSILACDWDRASIIYQHESKFLKFNAFDSIHRLTCIRTYSKSLLEYCLDTQSSKSLDILFNSSTININVNILCTDGLPLFFHCFNEIISNDVRKIILSKSDMYTKSSKGETFLFHLINLYSKNENQEYLNVFKAILYHHPLLLAQRNHQEQTIIDYIEFTTSTLTYNRLRTFYNPILNILMLQLKKRFIIEQFILNQFGYYLLIFFRKKTLPMKTQVYDLLYSLQSDTGLPAVISDLKQAVADDNFVKLKQISKIKPNAFYAKDSFGRRCTHLAVLYQRYHILKFICDNYNDIINTGDNLNRTCYHYACIMNDKKSIEILEQHNAQQIIDCMNLNPMDYLMRRDLCSEEFHAHDFLKSELEKESSAISNHLKLAFYSDLKKAIESNSVEDIKSINNKIIKMGFHIKYLNPNSSLTDYIQGQRYIPLLFLAVEHRSIASIKCLLELGIPLTGQIDTVGEYSGLKSFQAQSEERQRTDIMDIINKLEDTDELKDLFKQHLLPIETIPNENFIKADQEKGVTLEKTLQGRNITLKHFFRRMERNENEKSKTCILV</sequence>
<proteinExistence type="predicted"/>
<dbReference type="PANTHER" id="PTHR24118">
    <property type="entry name" value="POTE ANKYRIN DOMAIN"/>
    <property type="match status" value="1"/>
</dbReference>
<evidence type="ECO:0000256" key="1">
    <source>
        <dbReference type="PROSITE-ProRule" id="PRU00023"/>
    </source>
</evidence>
<evidence type="ECO:0008006" key="4">
    <source>
        <dbReference type="Google" id="ProtNLM"/>
    </source>
</evidence>
<dbReference type="SUPFAM" id="SSF48403">
    <property type="entry name" value="Ankyrin repeat"/>
    <property type="match status" value="2"/>
</dbReference>
<dbReference type="EMBL" id="CAJNYV010001397">
    <property type="protein sequence ID" value="CAF3419339.1"/>
    <property type="molecule type" value="Genomic_DNA"/>
</dbReference>
<dbReference type="PANTHER" id="PTHR24118:SF99">
    <property type="entry name" value="POTE ANKYRIN DOMAIN FAMILY MEMBER 3C-RELATED"/>
    <property type="match status" value="1"/>
</dbReference>